<evidence type="ECO:0000256" key="3">
    <source>
        <dbReference type="SAM" id="Phobius"/>
    </source>
</evidence>
<dbReference type="NCBIfam" id="TIGR02532">
    <property type="entry name" value="IV_pilin_GFxxxE"/>
    <property type="match status" value="1"/>
</dbReference>
<name>A0ABT6XXR4_ALISE</name>
<keyword evidence="2" id="KW-0178">Competence</keyword>
<dbReference type="PROSITE" id="PS00409">
    <property type="entry name" value="PROKAR_NTER_METHYL"/>
    <property type="match status" value="1"/>
</dbReference>
<evidence type="ECO:0000256" key="2">
    <source>
        <dbReference type="ARBA" id="ARBA00023287"/>
    </source>
</evidence>
<gene>
    <name evidence="4" type="ORF">QID03_06735</name>
</gene>
<accession>A0ABT6XXR4</accession>
<dbReference type="EMBL" id="JASGCB010000008">
    <property type="protein sequence ID" value="MDI9259881.1"/>
    <property type="molecule type" value="Genomic_DNA"/>
</dbReference>
<organism evidence="4 5">
    <name type="scientific">Alicyclobacillus sendaiensis PA2</name>
    <dbReference type="NCBI Taxonomy" id="3029425"/>
    <lineage>
        <taxon>Bacteria</taxon>
        <taxon>Bacillati</taxon>
        <taxon>Bacillota</taxon>
        <taxon>Bacilli</taxon>
        <taxon>Bacillales</taxon>
        <taxon>Alicyclobacillaceae</taxon>
        <taxon>Alicyclobacillus</taxon>
    </lineage>
</organism>
<dbReference type="RefSeq" id="WP_283203415.1">
    <property type="nucleotide sequence ID" value="NZ_JASGCB010000008.1"/>
</dbReference>
<evidence type="ECO:0000313" key="5">
    <source>
        <dbReference type="Proteomes" id="UP001529245"/>
    </source>
</evidence>
<dbReference type="InterPro" id="IPR012902">
    <property type="entry name" value="N_methyl_site"/>
</dbReference>
<keyword evidence="3" id="KW-0472">Membrane</keyword>
<proteinExistence type="predicted"/>
<protein>
    <submittedName>
        <fullName evidence="4">Prepilin-type N-terminal cleavage/methylation domain-containing protein</fullName>
    </submittedName>
</protein>
<dbReference type="Pfam" id="PF07963">
    <property type="entry name" value="N_methyl"/>
    <property type="match status" value="1"/>
</dbReference>
<sequence length="157" mass="17327">MERVLALRFSTDDRSGFSLLEVMMVVSISTISIAMLTGCLVSLERGMALRATAVTLLAQMRAMQNLASTSDTFTMVWLDPYDTGYRLLQGTQTLEWDAFAVGVNYVDGYLQLPVHVISYDNLGNAQVAGVIRLTDGQREDDVRLYMGTGWQTGGWTA</sequence>
<reference evidence="4 5" key="1">
    <citation type="submission" date="2023-04" db="EMBL/GenBank/DDBJ databases">
        <title>A. sendaiensis sub sp. chiapanensis a novel subspecie with specific adaptation in bacterial cell wall isolated from an active volcano.</title>
        <authorList>
            <person name="Alvarez Gutierrez P.E."/>
            <person name="Ortiz Cortes L.Y."/>
        </authorList>
    </citation>
    <scope>NUCLEOTIDE SEQUENCE [LARGE SCALE GENOMIC DNA]</scope>
    <source>
        <strain evidence="4 5">PA2</strain>
    </source>
</reference>
<keyword evidence="3" id="KW-1133">Transmembrane helix</keyword>
<evidence type="ECO:0000256" key="1">
    <source>
        <dbReference type="ARBA" id="ARBA00004241"/>
    </source>
</evidence>
<comment type="subcellular location">
    <subcellularLocation>
        <location evidence="1">Cell surface</location>
    </subcellularLocation>
</comment>
<keyword evidence="5" id="KW-1185">Reference proteome</keyword>
<comment type="caution">
    <text evidence="4">The sequence shown here is derived from an EMBL/GenBank/DDBJ whole genome shotgun (WGS) entry which is preliminary data.</text>
</comment>
<feature type="transmembrane region" description="Helical" evidence="3">
    <location>
        <begin position="20"/>
        <end position="43"/>
    </location>
</feature>
<keyword evidence="3" id="KW-0812">Transmembrane</keyword>
<dbReference type="Proteomes" id="UP001529245">
    <property type="component" value="Unassembled WGS sequence"/>
</dbReference>
<evidence type="ECO:0000313" key="4">
    <source>
        <dbReference type="EMBL" id="MDI9259881.1"/>
    </source>
</evidence>